<reference evidence="2 3" key="1">
    <citation type="submission" date="2021-06" db="EMBL/GenBank/DDBJ databases">
        <authorList>
            <person name="Palmer J.M."/>
        </authorList>
    </citation>
    <scope>NUCLEOTIDE SEQUENCE [LARGE SCALE GENOMIC DNA]</scope>
    <source>
        <strain evidence="2 3">AS_MEX2019</strain>
        <tissue evidence="2">Muscle</tissue>
    </source>
</reference>
<protein>
    <submittedName>
        <fullName evidence="2">Uncharacterized protein</fullName>
    </submittedName>
</protein>
<evidence type="ECO:0000313" key="3">
    <source>
        <dbReference type="Proteomes" id="UP001469553"/>
    </source>
</evidence>
<feature type="region of interest" description="Disordered" evidence="1">
    <location>
        <begin position="1"/>
        <end position="28"/>
    </location>
</feature>
<name>A0ABV0Z284_9TELE</name>
<sequence length="178" mass="19424">MSPVEVNSSPPPQSVGEALLPPPEAPDGVSESLRGQLVVLLQGLTELLPGPIFYLCHSLGCGTLDLTVPVSRLRSPTSQPQPIGLLFQLDNISYLLVSTTGLWCLSIDAEKMGRTFSILTMSPTSPRIWSKLSQRWELNTSLSEGSTRPSQQTLTMRLGLPSLSGFLLLQRIQPTTRW</sequence>
<organism evidence="2 3">
    <name type="scientific">Ameca splendens</name>
    <dbReference type="NCBI Taxonomy" id="208324"/>
    <lineage>
        <taxon>Eukaryota</taxon>
        <taxon>Metazoa</taxon>
        <taxon>Chordata</taxon>
        <taxon>Craniata</taxon>
        <taxon>Vertebrata</taxon>
        <taxon>Euteleostomi</taxon>
        <taxon>Actinopterygii</taxon>
        <taxon>Neopterygii</taxon>
        <taxon>Teleostei</taxon>
        <taxon>Neoteleostei</taxon>
        <taxon>Acanthomorphata</taxon>
        <taxon>Ovalentaria</taxon>
        <taxon>Atherinomorphae</taxon>
        <taxon>Cyprinodontiformes</taxon>
        <taxon>Goodeidae</taxon>
        <taxon>Ameca</taxon>
    </lineage>
</organism>
<evidence type="ECO:0000256" key="1">
    <source>
        <dbReference type="SAM" id="MobiDB-lite"/>
    </source>
</evidence>
<dbReference type="Proteomes" id="UP001469553">
    <property type="component" value="Unassembled WGS sequence"/>
</dbReference>
<keyword evidence="3" id="KW-1185">Reference proteome</keyword>
<gene>
    <name evidence="2" type="ORF">AMECASPLE_020564</name>
</gene>
<comment type="caution">
    <text evidence="2">The sequence shown here is derived from an EMBL/GenBank/DDBJ whole genome shotgun (WGS) entry which is preliminary data.</text>
</comment>
<proteinExistence type="predicted"/>
<evidence type="ECO:0000313" key="2">
    <source>
        <dbReference type="EMBL" id="MEQ2299974.1"/>
    </source>
</evidence>
<dbReference type="EMBL" id="JAHRIP010048748">
    <property type="protein sequence ID" value="MEQ2299974.1"/>
    <property type="molecule type" value="Genomic_DNA"/>
</dbReference>
<accession>A0ABV0Z284</accession>